<protein>
    <recommendedName>
        <fullName evidence="8">CorA-like Mg2+ transporter protein</fullName>
    </recommendedName>
</protein>
<feature type="transmembrane region" description="Helical" evidence="5">
    <location>
        <begin position="522"/>
        <end position="543"/>
    </location>
</feature>
<sequence length="563" mass="66660">MGENKKLYSKHIFLFPFKWTYNVDENKKVTFDDITDVRKVIEALERDGRWEYKNLIIDDNLKYNEFVYFYDNVRNSIYSRVKRESGKKEEFYAQTVFNYEYKLGDDGNRYNIYIKYNSDKDKSSDKDKLYSLNIDSIILKIYETGIGILSYHLSNYDSEDSKDILEINDFGRRVYPQFLKTESGNIGICESLEAPKGRFLANKLEIVIDNKIKLEENFERDWKQNPYYISKTITGLFNENFVIKNPNMRNNGKVEIEPIIDDRMFTICWYVNDLLADQLKGLDHQERYNYLTSDFWHEYIFVDGNGSSCQSKDMLENLLREHTYDRWINYGTLYGASRYSFVCLTNSEGTFLETHISTMYYEMVSLLLAQRAAILRFSDEISRISVLEESKDLFKKVSVLHKNYIQFVNRLYFREVTAQEQGIEIYDLIIKCMNIDRDIKNLGEEINSLHQYTTLMEENRTSESLKTIEKLNAKFIIPTFITGLLGMNIFNKQLEDISFQWFINKVMNSLGIPLLTTSSPTFSSHLFSLFGFAIWFAVFLYWIPNLIFKKFIENNKESEEKSK</sequence>
<keyword evidence="4 5" id="KW-0472">Membrane</keyword>
<dbReference type="RefSeq" id="WP_073196526.1">
    <property type="nucleotide sequence ID" value="NZ_FQXO01000034.1"/>
</dbReference>
<dbReference type="GO" id="GO:0016020">
    <property type="term" value="C:membrane"/>
    <property type="evidence" value="ECO:0007669"/>
    <property type="project" value="UniProtKB-SubCell"/>
</dbReference>
<dbReference type="OrthoDB" id="961808at2"/>
<keyword evidence="2 5" id="KW-0812">Transmembrane</keyword>
<evidence type="ECO:0000256" key="4">
    <source>
        <dbReference type="ARBA" id="ARBA00023136"/>
    </source>
</evidence>
<reference evidence="7" key="1">
    <citation type="submission" date="2016-11" db="EMBL/GenBank/DDBJ databases">
        <authorList>
            <person name="Varghese N."/>
            <person name="Submissions S."/>
        </authorList>
    </citation>
    <scope>NUCLEOTIDE SEQUENCE [LARGE SCALE GENOMIC DNA]</scope>
    <source>
        <strain evidence="7">DSM 13643</strain>
    </source>
</reference>
<dbReference type="SUPFAM" id="SSF144083">
    <property type="entry name" value="Magnesium transport protein CorA, transmembrane region"/>
    <property type="match status" value="1"/>
</dbReference>
<accession>A0A1M5UGW1</accession>
<evidence type="ECO:0000256" key="1">
    <source>
        <dbReference type="ARBA" id="ARBA00004141"/>
    </source>
</evidence>
<dbReference type="EMBL" id="FQXO01000034">
    <property type="protein sequence ID" value="SHH62254.1"/>
    <property type="molecule type" value="Genomic_DNA"/>
</dbReference>
<evidence type="ECO:0000313" key="6">
    <source>
        <dbReference type="EMBL" id="SHH62254.1"/>
    </source>
</evidence>
<keyword evidence="7" id="KW-1185">Reference proteome</keyword>
<evidence type="ECO:0000256" key="2">
    <source>
        <dbReference type="ARBA" id="ARBA00022692"/>
    </source>
</evidence>
<comment type="subcellular location">
    <subcellularLocation>
        <location evidence="1">Membrane</location>
        <topology evidence="1">Multi-pass membrane protein</topology>
    </subcellularLocation>
</comment>
<evidence type="ECO:0000256" key="5">
    <source>
        <dbReference type="SAM" id="Phobius"/>
    </source>
</evidence>
<evidence type="ECO:0000313" key="7">
    <source>
        <dbReference type="Proteomes" id="UP000183967"/>
    </source>
</evidence>
<proteinExistence type="predicted"/>
<dbReference type="Proteomes" id="UP000183967">
    <property type="component" value="Unassembled WGS sequence"/>
</dbReference>
<name>A0A1M5UGW1_9FIRM</name>
<gene>
    <name evidence="6" type="ORF">SAMN02745135_01423</name>
</gene>
<organism evidence="6 7">
    <name type="scientific">Caloranaerobacter azorensis DSM 13643</name>
    <dbReference type="NCBI Taxonomy" id="1121264"/>
    <lineage>
        <taxon>Bacteria</taxon>
        <taxon>Bacillati</taxon>
        <taxon>Bacillota</taxon>
        <taxon>Tissierellia</taxon>
        <taxon>Tissierellales</taxon>
        <taxon>Thermohalobacteraceae</taxon>
        <taxon>Caloranaerobacter</taxon>
    </lineage>
</organism>
<evidence type="ECO:0008006" key="8">
    <source>
        <dbReference type="Google" id="ProtNLM"/>
    </source>
</evidence>
<dbReference type="InterPro" id="IPR045863">
    <property type="entry name" value="CorA_TM1_TM2"/>
</dbReference>
<keyword evidence="3 5" id="KW-1133">Transmembrane helix</keyword>
<evidence type="ECO:0000256" key="3">
    <source>
        <dbReference type="ARBA" id="ARBA00022989"/>
    </source>
</evidence>
<dbReference type="AlphaFoldDB" id="A0A1M5UGW1"/>